<evidence type="ECO:0000256" key="5">
    <source>
        <dbReference type="ARBA" id="ARBA00022840"/>
    </source>
</evidence>
<dbReference type="EMBL" id="JANCYU010000057">
    <property type="protein sequence ID" value="KAK4527897.1"/>
    <property type="molecule type" value="Genomic_DNA"/>
</dbReference>
<accession>A0AAV9IKR6</accession>
<dbReference type="GO" id="GO:0005634">
    <property type="term" value="C:nucleus"/>
    <property type="evidence" value="ECO:0007669"/>
    <property type="project" value="UniProtKB-SubCell"/>
</dbReference>
<keyword evidence="3" id="KW-0547">Nucleotide-binding</keyword>
<dbReference type="GO" id="GO:0033314">
    <property type="term" value="P:mitotic DNA replication checkpoint signaling"/>
    <property type="evidence" value="ECO:0007669"/>
    <property type="project" value="TreeGrafter"/>
</dbReference>
<proteinExistence type="inferred from homology"/>
<keyword evidence="4" id="KW-0227">DNA damage</keyword>
<dbReference type="PANTHER" id="PTHR12172:SF0">
    <property type="entry name" value="CELL CYCLE CHECKPOINT PROTEIN RAD17"/>
    <property type="match status" value="1"/>
</dbReference>
<dbReference type="GO" id="GO:0006281">
    <property type="term" value="P:DNA repair"/>
    <property type="evidence" value="ECO:0007669"/>
    <property type="project" value="InterPro"/>
</dbReference>
<dbReference type="Proteomes" id="UP001300502">
    <property type="component" value="Unassembled WGS sequence"/>
</dbReference>
<feature type="region of interest" description="Disordered" evidence="8">
    <location>
        <begin position="1"/>
        <end position="29"/>
    </location>
</feature>
<evidence type="ECO:0000256" key="8">
    <source>
        <dbReference type="SAM" id="MobiDB-lite"/>
    </source>
</evidence>
<organism evidence="9 10">
    <name type="scientific">Galdieria yellowstonensis</name>
    <dbReference type="NCBI Taxonomy" id="3028027"/>
    <lineage>
        <taxon>Eukaryota</taxon>
        <taxon>Rhodophyta</taxon>
        <taxon>Bangiophyceae</taxon>
        <taxon>Galdieriales</taxon>
        <taxon>Galdieriaceae</taxon>
        <taxon>Galdieria</taxon>
    </lineage>
</organism>
<keyword evidence="5" id="KW-0067">ATP-binding</keyword>
<evidence type="ECO:0000256" key="6">
    <source>
        <dbReference type="ARBA" id="ARBA00023242"/>
    </source>
</evidence>
<dbReference type="InterPro" id="IPR004582">
    <property type="entry name" value="Checkpoint_prot_Rad17_Rad24"/>
</dbReference>
<evidence type="ECO:0000256" key="2">
    <source>
        <dbReference type="ARBA" id="ARBA00006168"/>
    </source>
</evidence>
<keyword evidence="10" id="KW-1185">Reference proteome</keyword>
<evidence type="ECO:0000313" key="9">
    <source>
        <dbReference type="EMBL" id="KAK4527897.1"/>
    </source>
</evidence>
<dbReference type="GO" id="GO:0000077">
    <property type="term" value="P:DNA damage checkpoint signaling"/>
    <property type="evidence" value="ECO:0007669"/>
    <property type="project" value="TreeGrafter"/>
</dbReference>
<dbReference type="GO" id="GO:0005524">
    <property type="term" value="F:ATP binding"/>
    <property type="evidence" value="ECO:0007669"/>
    <property type="project" value="UniProtKB-KW"/>
</dbReference>
<dbReference type="PANTHER" id="PTHR12172">
    <property type="entry name" value="CELL CYCLE CHECKPOINT PROTEIN RAD17"/>
    <property type="match status" value="1"/>
</dbReference>
<sequence>MSIQKRNGALAMKRKHEFRAQEKRSSRSAVTIPATFSDDSVDDFSDTETPCRRKVTVSRKNMVKETAVNSNNLAVQKTKTRQVVEFVENWDGGKNNQKKLLVIAGPPGCGKTTLVNSVVQQLGRVMIPCKSLFDVHSYKESNFLDSRVVQNTCVDDEDWTLSCQYQPLSVEECCSNEASFVMVVDNNVISKRNKIRVDQLCAELEWIAEQTVYPTIVIITYDWSASSVGKNFEKHLRCSNLIQWLSIHPVTRTEMQKALSLYCKTHDMKLFAKEDLNVIIEQCQGDLRNAIAQLQLYFDGQVSVDTSCGEIVSQEEEDQHVASLDICHAIGKIFYNKRIEENGRPKDSIRSIVASLDESSDKVIGYIMQNCYQFYSDIGDMSDLMSALCEALEVARWYNSALDREIAQQCSQIIAGEAARVYNRRPLQRGFQPIHSDMYSNVSIRQVGETNSSYLVDDIRRKIYFREIIPCLTATKWMEHEIDNSCHNNNTPQSKDEIEDDEITDDN</sequence>
<feature type="compositionally biased region" description="Acidic residues" evidence="8">
    <location>
        <begin position="497"/>
        <end position="507"/>
    </location>
</feature>
<comment type="subcellular location">
    <subcellularLocation>
        <location evidence="1">Nucleus</location>
    </subcellularLocation>
</comment>
<keyword evidence="6" id="KW-0539">Nucleus</keyword>
<name>A0AAV9IKR6_9RHOD</name>
<comment type="caution">
    <text evidence="9">The sequence shown here is derived from an EMBL/GenBank/DDBJ whole genome shotgun (WGS) entry which is preliminary data.</text>
</comment>
<reference evidence="9 10" key="1">
    <citation type="submission" date="2022-07" db="EMBL/GenBank/DDBJ databases">
        <title>Genome-wide signatures of adaptation to extreme environments.</title>
        <authorList>
            <person name="Cho C.H."/>
            <person name="Yoon H.S."/>
        </authorList>
    </citation>
    <scope>NUCLEOTIDE SEQUENCE [LARGE SCALE GENOMIC DNA]</scope>
    <source>
        <strain evidence="9 10">108.79 E11</strain>
    </source>
</reference>
<dbReference type="Gene3D" id="3.40.50.300">
    <property type="entry name" value="P-loop containing nucleotide triphosphate hydrolases"/>
    <property type="match status" value="1"/>
</dbReference>
<dbReference type="GO" id="GO:0003689">
    <property type="term" value="F:DNA clamp loader activity"/>
    <property type="evidence" value="ECO:0007669"/>
    <property type="project" value="TreeGrafter"/>
</dbReference>
<feature type="region of interest" description="Disordered" evidence="8">
    <location>
        <begin position="484"/>
        <end position="507"/>
    </location>
</feature>
<evidence type="ECO:0000256" key="4">
    <source>
        <dbReference type="ARBA" id="ARBA00022763"/>
    </source>
</evidence>
<comment type="similarity">
    <text evidence="2">Belongs to the rad17/RAD24 family.</text>
</comment>
<dbReference type="Pfam" id="PF03215">
    <property type="entry name" value="Rad17"/>
    <property type="match status" value="1"/>
</dbReference>
<keyword evidence="7" id="KW-0131">Cell cycle</keyword>
<evidence type="ECO:0000256" key="1">
    <source>
        <dbReference type="ARBA" id="ARBA00004123"/>
    </source>
</evidence>
<dbReference type="InterPro" id="IPR027417">
    <property type="entry name" value="P-loop_NTPase"/>
</dbReference>
<gene>
    <name evidence="9" type="ORF">GAYE_SCF46G5830</name>
</gene>
<evidence type="ECO:0000256" key="7">
    <source>
        <dbReference type="ARBA" id="ARBA00023306"/>
    </source>
</evidence>
<evidence type="ECO:0000313" key="10">
    <source>
        <dbReference type="Proteomes" id="UP001300502"/>
    </source>
</evidence>
<dbReference type="AlphaFoldDB" id="A0AAV9IKR6"/>
<dbReference type="SUPFAM" id="SSF52540">
    <property type="entry name" value="P-loop containing nucleoside triphosphate hydrolases"/>
    <property type="match status" value="1"/>
</dbReference>
<protein>
    <submittedName>
        <fullName evidence="9">Uncharacterized protein</fullName>
    </submittedName>
</protein>
<evidence type="ECO:0000256" key="3">
    <source>
        <dbReference type="ARBA" id="ARBA00022741"/>
    </source>
</evidence>
<dbReference type="GO" id="GO:0003682">
    <property type="term" value="F:chromatin binding"/>
    <property type="evidence" value="ECO:0007669"/>
    <property type="project" value="TreeGrafter"/>
</dbReference>